<dbReference type="AlphaFoldDB" id="A0A6N2Z663"/>
<dbReference type="RefSeq" id="WP_156558898.1">
    <property type="nucleotide sequence ID" value="NZ_CACRTV010000014.1"/>
</dbReference>
<reference evidence="1" key="1">
    <citation type="submission" date="2019-11" db="EMBL/GenBank/DDBJ databases">
        <authorList>
            <person name="Feng L."/>
        </authorList>
    </citation>
    <scope>NUCLEOTIDE SEQUENCE</scope>
    <source>
        <strain evidence="1">CParaputrificumLFYP93</strain>
    </source>
</reference>
<proteinExistence type="predicted"/>
<accession>A0A6N2Z663</accession>
<gene>
    <name evidence="1" type="ORF">CPLFYP93_00470</name>
</gene>
<dbReference type="EMBL" id="CACRTV010000014">
    <property type="protein sequence ID" value="VYT73488.1"/>
    <property type="molecule type" value="Genomic_DNA"/>
</dbReference>
<protein>
    <submittedName>
        <fullName evidence="1">Uncharacterized protein</fullName>
    </submittedName>
</protein>
<evidence type="ECO:0000313" key="1">
    <source>
        <dbReference type="EMBL" id="VYT73488.1"/>
    </source>
</evidence>
<organism evidence="1">
    <name type="scientific">Clostridium paraputrificum</name>
    <dbReference type="NCBI Taxonomy" id="29363"/>
    <lineage>
        <taxon>Bacteria</taxon>
        <taxon>Bacillati</taxon>
        <taxon>Bacillota</taxon>
        <taxon>Clostridia</taxon>
        <taxon>Eubacteriales</taxon>
        <taxon>Clostridiaceae</taxon>
        <taxon>Clostridium</taxon>
    </lineage>
</organism>
<sequence>MFSDDDIIQLRKSYIEIGKLVQQYGCGQYNGILKIVMGQINCIDSDASEDEKNQYLVESYNRIFGNPKGLGDFVIYDKNKEMTKQLNEKFCKAMNDIWNIIKPYI</sequence>
<name>A0A6N2Z663_9CLOT</name>